<evidence type="ECO:0008006" key="5">
    <source>
        <dbReference type="Google" id="ProtNLM"/>
    </source>
</evidence>
<proteinExistence type="predicted"/>
<feature type="transmembrane region" description="Helical" evidence="2">
    <location>
        <begin position="54"/>
        <end position="73"/>
    </location>
</feature>
<feature type="transmembrane region" description="Helical" evidence="2">
    <location>
        <begin position="110"/>
        <end position="132"/>
    </location>
</feature>
<feature type="transmembrane region" description="Helical" evidence="2">
    <location>
        <begin position="166"/>
        <end position="185"/>
    </location>
</feature>
<accession>A0ABQ3ZH21</accession>
<comment type="caution">
    <text evidence="3">The sequence shown here is derived from an EMBL/GenBank/DDBJ whole genome shotgun (WGS) entry which is preliminary data.</text>
</comment>
<feature type="region of interest" description="Disordered" evidence="1">
    <location>
        <begin position="1"/>
        <end position="20"/>
    </location>
</feature>
<keyword evidence="2" id="KW-1133">Transmembrane helix</keyword>
<feature type="transmembrane region" description="Helical" evidence="2">
    <location>
        <begin position="80"/>
        <end position="98"/>
    </location>
</feature>
<evidence type="ECO:0000256" key="2">
    <source>
        <dbReference type="SAM" id="Phobius"/>
    </source>
</evidence>
<evidence type="ECO:0000313" key="4">
    <source>
        <dbReference type="Proteomes" id="UP000603200"/>
    </source>
</evidence>
<reference evidence="3 4" key="1">
    <citation type="submission" date="2021-01" db="EMBL/GenBank/DDBJ databases">
        <title>Whole genome shotgun sequence of Actinoplanes humidus NBRC 14915.</title>
        <authorList>
            <person name="Komaki H."/>
            <person name="Tamura T."/>
        </authorList>
    </citation>
    <scope>NUCLEOTIDE SEQUENCE [LARGE SCALE GENOMIC DNA]</scope>
    <source>
        <strain evidence="3 4">NBRC 14915</strain>
    </source>
</reference>
<sequence>MAVQAGPVPAATTRTAPPPGRRRQLAAILPMALDMAAPMISFILLHLVLGVSPVIALTAGAFAAGLRVLYLAVRERRISAFSVLMLLIMAATIVLVLITGDPRLILAKSALIPALGGTWGIITNFVGHPLVFDVAGPFITKGDPELAASWRTAWEHEPEFVARLKLLNLIWGIGFLISAVLRVVIVYHVPLTVGVFAGQVPTLGGLVVLILLTRRLGRPLMAAVHRQAAIARSAPAVHPQATVARSTL</sequence>
<dbReference type="RefSeq" id="WP_203835122.1">
    <property type="nucleotide sequence ID" value="NZ_BAAATV010000001.1"/>
</dbReference>
<feature type="transmembrane region" description="Helical" evidence="2">
    <location>
        <begin position="191"/>
        <end position="212"/>
    </location>
</feature>
<gene>
    <name evidence="3" type="ORF">Ahu01nite_009470</name>
</gene>
<name>A0ABQ3ZH21_9ACTN</name>
<keyword evidence="2" id="KW-0812">Transmembrane</keyword>
<organism evidence="3 4">
    <name type="scientific">Winogradskya humida</name>
    <dbReference type="NCBI Taxonomy" id="113566"/>
    <lineage>
        <taxon>Bacteria</taxon>
        <taxon>Bacillati</taxon>
        <taxon>Actinomycetota</taxon>
        <taxon>Actinomycetes</taxon>
        <taxon>Micromonosporales</taxon>
        <taxon>Micromonosporaceae</taxon>
        <taxon>Winogradskya</taxon>
    </lineage>
</organism>
<evidence type="ECO:0000313" key="3">
    <source>
        <dbReference type="EMBL" id="GIE17845.1"/>
    </source>
</evidence>
<feature type="compositionally biased region" description="Low complexity" evidence="1">
    <location>
        <begin position="1"/>
        <end position="15"/>
    </location>
</feature>
<dbReference type="EMBL" id="BOMN01000012">
    <property type="protein sequence ID" value="GIE17845.1"/>
    <property type="molecule type" value="Genomic_DNA"/>
</dbReference>
<keyword evidence="2" id="KW-0472">Membrane</keyword>
<dbReference type="NCBIfam" id="NF041646">
    <property type="entry name" value="VC0807_fam"/>
    <property type="match status" value="1"/>
</dbReference>
<keyword evidence="4" id="KW-1185">Reference proteome</keyword>
<dbReference type="Proteomes" id="UP000603200">
    <property type="component" value="Unassembled WGS sequence"/>
</dbReference>
<protein>
    <recommendedName>
        <fullName evidence="5">Intracellular septation protein A</fullName>
    </recommendedName>
</protein>
<evidence type="ECO:0000256" key="1">
    <source>
        <dbReference type="SAM" id="MobiDB-lite"/>
    </source>
</evidence>